<dbReference type="HOGENOM" id="CLU_1634475_0_0_11"/>
<feature type="region of interest" description="Disordered" evidence="1">
    <location>
        <begin position="106"/>
        <end position="132"/>
    </location>
</feature>
<evidence type="ECO:0000256" key="1">
    <source>
        <dbReference type="SAM" id="MobiDB-lite"/>
    </source>
</evidence>
<name>D7B4K1_NOCDD</name>
<dbReference type="KEGG" id="nda:Ndas_3596"/>
<feature type="compositionally biased region" description="Low complexity" evidence="1">
    <location>
        <begin position="112"/>
        <end position="128"/>
    </location>
</feature>
<evidence type="ECO:0000313" key="2">
    <source>
        <dbReference type="EMBL" id="ADH68996.1"/>
    </source>
</evidence>
<keyword evidence="3" id="KW-1185">Reference proteome</keyword>
<evidence type="ECO:0008006" key="4">
    <source>
        <dbReference type="Google" id="ProtNLM"/>
    </source>
</evidence>
<protein>
    <recommendedName>
        <fullName evidence="4">Ferritin-like domain-containing protein</fullName>
    </recommendedName>
</protein>
<dbReference type="EMBL" id="CP002040">
    <property type="protein sequence ID" value="ADH68996.1"/>
    <property type="molecule type" value="Genomic_DNA"/>
</dbReference>
<gene>
    <name evidence="2" type="ordered locus">Ndas_3596</name>
</gene>
<sequence>MGAGGPPRAVPTAREGERVGIGCVSRRTVLGATAAVGAVGLAGCGGTEWYPSDVTPDVYVLRAVVREKERMIARYEAAVAEGTGPVELLERFLEHHLSHLDALLESLPEDTPSPSAEPSGGPSSPEEAPVAETAPGTAALCVLEAAATGARLDQAGAVTDSALAQLISAIGACEAGHAHLLAQE</sequence>
<dbReference type="STRING" id="446468.Ndas_3596"/>
<proteinExistence type="predicted"/>
<evidence type="ECO:0000313" key="3">
    <source>
        <dbReference type="Proteomes" id="UP000002219"/>
    </source>
</evidence>
<reference evidence="2 3" key="1">
    <citation type="journal article" date="2010" name="Stand. Genomic Sci.">
        <title>Complete genome sequence of Nocardiopsis dassonvillei type strain (IMRU 509).</title>
        <authorList>
            <person name="Sun H."/>
            <person name="Lapidus A."/>
            <person name="Nolan M."/>
            <person name="Lucas S."/>
            <person name="Del Rio T.G."/>
            <person name="Tice H."/>
            <person name="Cheng J.F."/>
            <person name="Tapia R."/>
            <person name="Han C."/>
            <person name="Goodwin L."/>
            <person name="Pitluck S."/>
            <person name="Pagani I."/>
            <person name="Ivanova N."/>
            <person name="Mavromatis K."/>
            <person name="Mikhailova N."/>
            <person name="Pati A."/>
            <person name="Chen A."/>
            <person name="Palaniappan K."/>
            <person name="Land M."/>
            <person name="Hauser L."/>
            <person name="Chang Y.J."/>
            <person name="Jeffries C.D."/>
            <person name="Djao O.D."/>
            <person name="Rohde M."/>
            <person name="Sikorski J."/>
            <person name="Goker M."/>
            <person name="Woyke T."/>
            <person name="Bristow J."/>
            <person name="Eisen J.A."/>
            <person name="Markowitz V."/>
            <person name="Hugenholtz P."/>
            <person name="Kyrpides N.C."/>
            <person name="Klenk H.P."/>
        </authorList>
    </citation>
    <scope>NUCLEOTIDE SEQUENCE [LARGE SCALE GENOMIC DNA]</scope>
    <source>
        <strain evidence="3">ATCC 23218 / DSM 43111 / CIP 107115 / JCM 7437 / KCTC 9190 / NBRC 14626 / NCTC 10488 / NRRL B-5397 / IMRU 509</strain>
    </source>
</reference>
<organism evidence="2 3">
    <name type="scientific">Nocardiopsis dassonvillei (strain ATCC 23218 / DSM 43111 / CIP 107115 / JCM 7437 / KCTC 9190 / NBRC 14626 / NCTC 10488 / NRRL B-5397 / IMRU 509)</name>
    <name type="common">Actinomadura dassonvillei</name>
    <dbReference type="NCBI Taxonomy" id="446468"/>
    <lineage>
        <taxon>Bacteria</taxon>
        <taxon>Bacillati</taxon>
        <taxon>Actinomycetota</taxon>
        <taxon>Actinomycetes</taxon>
        <taxon>Streptosporangiales</taxon>
        <taxon>Nocardiopsidaceae</taxon>
        <taxon>Nocardiopsis</taxon>
    </lineage>
</organism>
<dbReference type="eggNOG" id="ENOG503475T">
    <property type="taxonomic scope" value="Bacteria"/>
</dbReference>
<dbReference type="Proteomes" id="UP000002219">
    <property type="component" value="Chromosome 1"/>
</dbReference>
<accession>D7B4K1</accession>
<dbReference type="AlphaFoldDB" id="D7B4K1"/>